<comment type="caution">
    <text evidence="1">The sequence shown here is derived from an EMBL/GenBank/DDBJ whole genome shotgun (WGS) entry which is preliminary data.</text>
</comment>
<evidence type="ECO:0000313" key="1">
    <source>
        <dbReference type="EMBL" id="THG13802.1"/>
    </source>
</evidence>
<evidence type="ECO:0000313" key="2">
    <source>
        <dbReference type="Proteomes" id="UP000306102"/>
    </source>
</evidence>
<gene>
    <name evidence="1" type="ORF">TEA_001803</name>
</gene>
<keyword evidence="2" id="KW-1185">Reference proteome</keyword>
<organism evidence="1 2">
    <name type="scientific">Camellia sinensis var. sinensis</name>
    <name type="common">China tea</name>
    <dbReference type="NCBI Taxonomy" id="542762"/>
    <lineage>
        <taxon>Eukaryota</taxon>
        <taxon>Viridiplantae</taxon>
        <taxon>Streptophyta</taxon>
        <taxon>Embryophyta</taxon>
        <taxon>Tracheophyta</taxon>
        <taxon>Spermatophyta</taxon>
        <taxon>Magnoliopsida</taxon>
        <taxon>eudicotyledons</taxon>
        <taxon>Gunneridae</taxon>
        <taxon>Pentapetalae</taxon>
        <taxon>asterids</taxon>
        <taxon>Ericales</taxon>
        <taxon>Theaceae</taxon>
        <taxon>Camellia</taxon>
    </lineage>
</organism>
<protein>
    <submittedName>
        <fullName evidence="1">Uncharacterized protein</fullName>
    </submittedName>
</protein>
<sequence>MVMLGSEVARNGGRVNLGTVGMVGNVGLGKVDGIWVIGSGGNVGIGKLWIVGIVGKGVLGNGGNVARGTVNIAGSGGSVTLGIDGIVGTICSRLRAARHMWMLDNDSIVARDRTILQ</sequence>
<reference evidence="1 2" key="1">
    <citation type="journal article" date="2018" name="Proc. Natl. Acad. Sci. U.S.A.">
        <title>Draft genome sequence of Camellia sinensis var. sinensis provides insights into the evolution of the tea genome and tea quality.</title>
        <authorList>
            <person name="Wei C."/>
            <person name="Yang H."/>
            <person name="Wang S."/>
            <person name="Zhao J."/>
            <person name="Liu C."/>
            <person name="Gao L."/>
            <person name="Xia E."/>
            <person name="Lu Y."/>
            <person name="Tai Y."/>
            <person name="She G."/>
            <person name="Sun J."/>
            <person name="Cao H."/>
            <person name="Tong W."/>
            <person name="Gao Q."/>
            <person name="Li Y."/>
            <person name="Deng W."/>
            <person name="Jiang X."/>
            <person name="Wang W."/>
            <person name="Chen Q."/>
            <person name="Zhang S."/>
            <person name="Li H."/>
            <person name="Wu J."/>
            <person name="Wang P."/>
            <person name="Li P."/>
            <person name="Shi C."/>
            <person name="Zheng F."/>
            <person name="Jian J."/>
            <person name="Huang B."/>
            <person name="Shan D."/>
            <person name="Shi M."/>
            <person name="Fang C."/>
            <person name="Yue Y."/>
            <person name="Li F."/>
            <person name="Li D."/>
            <person name="Wei S."/>
            <person name="Han B."/>
            <person name="Jiang C."/>
            <person name="Yin Y."/>
            <person name="Xia T."/>
            <person name="Zhang Z."/>
            <person name="Bennetzen J.L."/>
            <person name="Zhao S."/>
            <person name="Wan X."/>
        </authorList>
    </citation>
    <scope>NUCLEOTIDE SEQUENCE [LARGE SCALE GENOMIC DNA]</scope>
    <source>
        <strain evidence="2">cv. Shuchazao</strain>
        <tissue evidence="1">Leaf</tissue>
    </source>
</reference>
<proteinExistence type="predicted"/>
<dbReference type="EMBL" id="SDRB02005679">
    <property type="protein sequence ID" value="THG13802.1"/>
    <property type="molecule type" value="Genomic_DNA"/>
</dbReference>
<dbReference type="STRING" id="542762.A0A4S4ED70"/>
<dbReference type="AlphaFoldDB" id="A0A4S4ED70"/>
<name>A0A4S4ED70_CAMSN</name>
<accession>A0A4S4ED70</accession>
<dbReference type="Proteomes" id="UP000306102">
    <property type="component" value="Unassembled WGS sequence"/>
</dbReference>